<reference evidence="8 9" key="1">
    <citation type="journal article" date="2013" name="Genome Biol.">
        <title>Genome of Acanthamoeba castellanii highlights extensive lateral gene transfer and early evolution of tyrosine kinase signaling.</title>
        <authorList>
            <person name="Clarke M."/>
            <person name="Lohan A.J."/>
            <person name="Liu B."/>
            <person name="Lagkouvardos I."/>
            <person name="Roy S."/>
            <person name="Zafar N."/>
            <person name="Bertelli C."/>
            <person name="Schilde C."/>
            <person name="Kianianmomeni A."/>
            <person name="Burglin T.R."/>
            <person name="Frech C."/>
            <person name="Turcotte B."/>
            <person name="Kopec K.O."/>
            <person name="Synnott J.M."/>
            <person name="Choo C."/>
            <person name="Paponov I."/>
            <person name="Finkler A."/>
            <person name="Soon Heng Tan C."/>
            <person name="Hutchins A.P."/>
            <person name="Weinmeier T."/>
            <person name="Rattei T."/>
            <person name="Chu J.S."/>
            <person name="Gimenez G."/>
            <person name="Irimia M."/>
            <person name="Rigden D.J."/>
            <person name="Fitzpatrick D.A."/>
            <person name="Lorenzo-Morales J."/>
            <person name="Bateman A."/>
            <person name="Chiu C.H."/>
            <person name="Tang P."/>
            <person name="Hegemann P."/>
            <person name="Fromm H."/>
            <person name="Raoult D."/>
            <person name="Greub G."/>
            <person name="Miranda-Saavedra D."/>
            <person name="Chen N."/>
            <person name="Nash P."/>
            <person name="Ginger M.L."/>
            <person name="Horn M."/>
            <person name="Schaap P."/>
            <person name="Caler L."/>
            <person name="Loftus B."/>
        </authorList>
    </citation>
    <scope>NUCLEOTIDE SEQUENCE [LARGE SCALE GENOMIC DNA]</scope>
    <source>
        <strain evidence="8 9">Neff</strain>
    </source>
</reference>
<keyword evidence="1" id="KW-0343">GTPase activation</keyword>
<dbReference type="GeneID" id="14922612"/>
<dbReference type="Pfam" id="PF01412">
    <property type="entry name" value="ArfGap"/>
    <property type="match status" value="1"/>
</dbReference>
<dbReference type="PANTHER" id="PTHR45686">
    <property type="entry name" value="ADP-RIBOSYLATION FACTOR GTPASE ACTIVATING PROTEIN 3, ISOFORM H-RELATED"/>
    <property type="match status" value="1"/>
</dbReference>
<feature type="region of interest" description="Disordered" evidence="6">
    <location>
        <begin position="130"/>
        <end position="334"/>
    </location>
</feature>
<dbReference type="InterPro" id="IPR038508">
    <property type="entry name" value="ArfGAP_dom_sf"/>
</dbReference>
<dbReference type="InterPro" id="IPR001164">
    <property type="entry name" value="ArfGAP_dom"/>
</dbReference>
<evidence type="ECO:0000256" key="3">
    <source>
        <dbReference type="ARBA" id="ARBA00022771"/>
    </source>
</evidence>
<evidence type="ECO:0000259" key="7">
    <source>
        <dbReference type="PROSITE" id="PS50115"/>
    </source>
</evidence>
<dbReference type="Gene3D" id="1.10.220.150">
    <property type="entry name" value="Arf GTPase activating protein"/>
    <property type="match status" value="1"/>
</dbReference>
<dbReference type="OrthoDB" id="21058at2759"/>
<feature type="domain" description="Arf-GAP" evidence="7">
    <location>
        <begin position="14"/>
        <end position="132"/>
    </location>
</feature>
<evidence type="ECO:0000256" key="5">
    <source>
        <dbReference type="PROSITE-ProRule" id="PRU00288"/>
    </source>
</evidence>
<feature type="compositionally biased region" description="Low complexity" evidence="6">
    <location>
        <begin position="271"/>
        <end position="289"/>
    </location>
</feature>
<dbReference type="VEuPathDB" id="AmoebaDB:ACA1_384010"/>
<evidence type="ECO:0000313" key="8">
    <source>
        <dbReference type="EMBL" id="ELR21698.1"/>
    </source>
</evidence>
<keyword evidence="2" id="KW-0479">Metal-binding</keyword>
<evidence type="ECO:0000256" key="6">
    <source>
        <dbReference type="SAM" id="MobiDB-lite"/>
    </source>
</evidence>
<gene>
    <name evidence="8" type="ORF">ACA1_384010</name>
</gene>
<dbReference type="GO" id="GO:0000139">
    <property type="term" value="C:Golgi membrane"/>
    <property type="evidence" value="ECO:0007669"/>
    <property type="project" value="GOC"/>
</dbReference>
<evidence type="ECO:0000256" key="1">
    <source>
        <dbReference type="ARBA" id="ARBA00022468"/>
    </source>
</evidence>
<dbReference type="PROSITE" id="PS50115">
    <property type="entry name" value="ARFGAP"/>
    <property type="match status" value="1"/>
</dbReference>
<dbReference type="SMART" id="SM00105">
    <property type="entry name" value="ArfGap"/>
    <property type="match status" value="1"/>
</dbReference>
<feature type="region of interest" description="Disordered" evidence="6">
    <location>
        <begin position="350"/>
        <end position="400"/>
    </location>
</feature>
<dbReference type="GO" id="GO:0048205">
    <property type="term" value="P:COPI coating of Golgi vesicle"/>
    <property type="evidence" value="ECO:0007669"/>
    <property type="project" value="TreeGrafter"/>
</dbReference>
<evidence type="ECO:0000313" key="9">
    <source>
        <dbReference type="Proteomes" id="UP000011083"/>
    </source>
</evidence>
<dbReference type="CDD" id="cd08831">
    <property type="entry name" value="ArfGap_ArfGap2_3_like"/>
    <property type="match status" value="1"/>
</dbReference>
<dbReference type="PRINTS" id="PR00405">
    <property type="entry name" value="REVINTRACTNG"/>
</dbReference>
<dbReference type="PANTHER" id="PTHR45686:SF4">
    <property type="entry name" value="ADP-RIBOSYLATION FACTOR GTPASE ACTIVATING PROTEIN 3, ISOFORM H"/>
    <property type="match status" value="1"/>
</dbReference>
<feature type="compositionally biased region" description="Basic and acidic residues" evidence="6">
    <location>
        <begin position="140"/>
        <end position="149"/>
    </location>
</feature>
<dbReference type="OMA" id="DDTIFEH"/>
<sequence length="434" mass="46986">MSRADEIVPKEEMNKQFAQLRARLDNKTCFDCEAKSPTWASIPLGIFICMDCSATHRSLGTHLSFVRSTMFDGWTKDQMKYMSLGGNGRARAFFRNHGIESTRREDINTKYRSRAAELYREQLKTDVFGTPKRTSTFAKKGAEEESTPKEEEEEDWFSTAAGGKPKTASPVPVTQPKASPQPVRNSSATKPVAQPAPAKAAPVAKPVAAAPVAKPVAATSAPVLKPTASSSGMRLGAKKVEAKFDDWGDDWEKEEPEEEETFAYEEEEKSSGAPSKASASGKKGFDSSAHQNLHSHRILASPTTSTASAPAPSSSSSYSYKSSAARKGNDETYVARDRFSSATAISSAQFFGDDESGSSRGSSESARDVHSRFSSANSISSAQYFGREEENGGGDMSNWNAQTDLNAVKDTVVQGTKKLASMATDFFNSMESWS</sequence>
<dbReference type="Proteomes" id="UP000011083">
    <property type="component" value="Unassembled WGS sequence"/>
</dbReference>
<accession>L8HAG1</accession>
<dbReference type="SUPFAM" id="SSF57863">
    <property type="entry name" value="ArfGap/RecO-like zinc finger"/>
    <property type="match status" value="1"/>
</dbReference>
<keyword evidence="9" id="KW-1185">Reference proteome</keyword>
<dbReference type="GO" id="GO:0005096">
    <property type="term" value="F:GTPase activator activity"/>
    <property type="evidence" value="ECO:0007669"/>
    <property type="project" value="UniProtKB-KW"/>
</dbReference>
<feature type="compositionally biased region" description="Low complexity" evidence="6">
    <location>
        <begin position="300"/>
        <end position="325"/>
    </location>
</feature>
<dbReference type="STRING" id="1257118.L8HAG1"/>
<feature type="compositionally biased region" description="Low complexity" evidence="6">
    <location>
        <begin position="188"/>
        <end position="223"/>
    </location>
</feature>
<feature type="compositionally biased region" description="Acidic residues" evidence="6">
    <location>
        <begin position="247"/>
        <end position="268"/>
    </location>
</feature>
<dbReference type="EMBL" id="KB007900">
    <property type="protein sequence ID" value="ELR21698.1"/>
    <property type="molecule type" value="Genomic_DNA"/>
</dbReference>
<evidence type="ECO:0000256" key="2">
    <source>
        <dbReference type="ARBA" id="ARBA00022723"/>
    </source>
</evidence>
<dbReference type="InterPro" id="IPR037278">
    <property type="entry name" value="ARFGAP/RecO"/>
</dbReference>
<feature type="compositionally biased region" description="Low complexity" evidence="6">
    <location>
        <begin position="372"/>
        <end position="381"/>
    </location>
</feature>
<keyword evidence="3 5" id="KW-0863">Zinc-finger</keyword>
<dbReference type="RefSeq" id="XP_004347080.1">
    <property type="nucleotide sequence ID" value="XM_004347030.1"/>
</dbReference>
<evidence type="ECO:0000256" key="4">
    <source>
        <dbReference type="ARBA" id="ARBA00022833"/>
    </source>
</evidence>
<feature type="compositionally biased region" description="Polar residues" evidence="6">
    <location>
        <begin position="176"/>
        <end position="187"/>
    </location>
</feature>
<dbReference type="AlphaFoldDB" id="L8HAG1"/>
<dbReference type="GO" id="GO:0008270">
    <property type="term" value="F:zinc ion binding"/>
    <property type="evidence" value="ECO:0007669"/>
    <property type="project" value="UniProtKB-KW"/>
</dbReference>
<name>L8HAG1_ACACF</name>
<keyword evidence="4" id="KW-0862">Zinc</keyword>
<protein>
    <submittedName>
        <fullName evidence="8">Arf GTPase activating protein</fullName>
    </submittedName>
</protein>
<proteinExistence type="predicted"/>
<dbReference type="KEGG" id="acan:ACA1_384010"/>
<organism evidence="8 9">
    <name type="scientific">Acanthamoeba castellanii (strain ATCC 30010 / Neff)</name>
    <dbReference type="NCBI Taxonomy" id="1257118"/>
    <lineage>
        <taxon>Eukaryota</taxon>
        <taxon>Amoebozoa</taxon>
        <taxon>Discosea</taxon>
        <taxon>Longamoebia</taxon>
        <taxon>Centramoebida</taxon>
        <taxon>Acanthamoebidae</taxon>
        <taxon>Acanthamoeba</taxon>
    </lineage>
</organism>